<dbReference type="Proteomes" id="UP000027586">
    <property type="component" value="Unassembled WGS sequence"/>
</dbReference>
<evidence type="ECO:0000313" key="3">
    <source>
        <dbReference type="Proteomes" id="UP000027586"/>
    </source>
</evidence>
<comment type="caution">
    <text evidence="2">The sequence shown here is derived from an EMBL/GenBank/DDBJ whole genome shotgun (WGS) entry which is preliminary data.</text>
</comment>
<protein>
    <submittedName>
        <fullName evidence="2">Uncharacterized protein</fullName>
    </submittedName>
</protein>
<feature type="transmembrane region" description="Helical" evidence="1">
    <location>
        <begin position="43"/>
        <end position="64"/>
    </location>
</feature>
<keyword evidence="1" id="KW-0472">Membrane</keyword>
<proteinExistence type="predicted"/>
<feature type="transmembrane region" description="Helical" evidence="1">
    <location>
        <begin position="12"/>
        <end position="31"/>
    </location>
</feature>
<evidence type="ECO:0000313" key="2">
    <source>
        <dbReference type="EMBL" id="CDH54338.1"/>
    </source>
</evidence>
<gene>
    <name evidence="2" type="ORF">LCOR_05593.1</name>
</gene>
<feature type="transmembrane region" description="Helical" evidence="1">
    <location>
        <begin position="131"/>
        <end position="152"/>
    </location>
</feature>
<sequence>MANLDIKIKLSNTLATLLLIGFQGFSYSKWFLNHEAGFHGRDFIIILVGILQLLLVGMTIFQWFPSAPKDFFEAVGFWYLLVAVLNSGVSLLWFFHLNIFAFVGLLWQLATLVFIYHRLRDYPPRNATDMAFLNAPFSIYTAATFFITVWQVFQFSDETKSHPVVHTVIILAIGFVALHLVDYSDRHDWVYALTTAWILLDAAVFLTQTPHTVSLVVVGILVSAVARTLIPNWLERINRRFSRWTNRASERAPLLGGR</sequence>
<keyword evidence="1" id="KW-1133">Transmembrane helix</keyword>
<evidence type="ECO:0000256" key="1">
    <source>
        <dbReference type="SAM" id="Phobius"/>
    </source>
</evidence>
<name>A0A068RVZ4_9FUNG</name>
<dbReference type="VEuPathDB" id="FungiDB:LCOR_05593.1"/>
<reference evidence="2" key="1">
    <citation type="submission" date="2013-08" db="EMBL/GenBank/DDBJ databases">
        <title>Gene expansion shapes genome architecture in the human pathogen Lichtheimia corymbifera: an evolutionary genomics analysis in the ancient terrestrial Mucorales (Mucoromycotina).</title>
        <authorList>
            <person name="Schwartze V.U."/>
            <person name="Winter S."/>
            <person name="Shelest E."/>
            <person name="Marcet-Houben M."/>
            <person name="Horn F."/>
            <person name="Wehner S."/>
            <person name="Hoffmann K."/>
            <person name="Riege K."/>
            <person name="Sammeth M."/>
            <person name="Nowrousian M."/>
            <person name="Valiante V."/>
            <person name="Linde J."/>
            <person name="Jacobsen I.D."/>
            <person name="Marz M."/>
            <person name="Brakhage A.A."/>
            <person name="Gabaldon T."/>
            <person name="Bocker S."/>
            <person name="Voigt K."/>
        </authorList>
    </citation>
    <scope>NUCLEOTIDE SEQUENCE [LARGE SCALE GENOMIC DNA]</scope>
    <source>
        <strain evidence="2">FSU 9682</strain>
    </source>
</reference>
<feature type="transmembrane region" description="Helical" evidence="1">
    <location>
        <begin position="189"/>
        <end position="207"/>
    </location>
</feature>
<dbReference type="AlphaFoldDB" id="A0A068RVZ4"/>
<keyword evidence="3" id="KW-1185">Reference proteome</keyword>
<keyword evidence="1" id="KW-0812">Transmembrane</keyword>
<feature type="transmembrane region" description="Helical" evidence="1">
    <location>
        <begin position="71"/>
        <end position="93"/>
    </location>
</feature>
<dbReference type="EMBL" id="CBTN010000022">
    <property type="protein sequence ID" value="CDH54338.1"/>
    <property type="molecule type" value="Genomic_DNA"/>
</dbReference>
<feature type="transmembrane region" description="Helical" evidence="1">
    <location>
        <begin position="164"/>
        <end position="182"/>
    </location>
</feature>
<feature type="transmembrane region" description="Helical" evidence="1">
    <location>
        <begin position="99"/>
        <end position="119"/>
    </location>
</feature>
<dbReference type="OrthoDB" id="5586934at2759"/>
<organism evidence="2 3">
    <name type="scientific">Lichtheimia corymbifera JMRC:FSU:9682</name>
    <dbReference type="NCBI Taxonomy" id="1263082"/>
    <lineage>
        <taxon>Eukaryota</taxon>
        <taxon>Fungi</taxon>
        <taxon>Fungi incertae sedis</taxon>
        <taxon>Mucoromycota</taxon>
        <taxon>Mucoromycotina</taxon>
        <taxon>Mucoromycetes</taxon>
        <taxon>Mucorales</taxon>
        <taxon>Lichtheimiaceae</taxon>
        <taxon>Lichtheimia</taxon>
    </lineage>
</organism>
<feature type="transmembrane region" description="Helical" evidence="1">
    <location>
        <begin position="213"/>
        <end position="234"/>
    </location>
</feature>
<accession>A0A068RVZ4</accession>